<sequence length="79" mass="9070">MGILIQTCLEVHFAPVWIGLTRVMHWQHNSILKLGNNQSLKLFLTSPQRYDTLCFKKSGFLAVSSPIRKENGYFGFNVK</sequence>
<comment type="caution">
    <text evidence="1">The sequence shown here is derived from an EMBL/GenBank/DDBJ whole genome shotgun (WGS) entry which is preliminary data.</text>
</comment>
<evidence type="ECO:0000313" key="2">
    <source>
        <dbReference type="Proteomes" id="UP000016843"/>
    </source>
</evidence>
<name>U5BRR4_9BACT</name>
<organism evidence="1 2">
    <name type="scientific">Rhodonellum psychrophilum GCM71 = DSM 17998</name>
    <dbReference type="NCBI Taxonomy" id="1123057"/>
    <lineage>
        <taxon>Bacteria</taxon>
        <taxon>Pseudomonadati</taxon>
        <taxon>Bacteroidota</taxon>
        <taxon>Cytophagia</taxon>
        <taxon>Cytophagales</taxon>
        <taxon>Cytophagaceae</taxon>
        <taxon>Rhodonellum</taxon>
    </lineage>
</organism>
<dbReference type="Proteomes" id="UP000016843">
    <property type="component" value="Unassembled WGS sequence"/>
</dbReference>
<dbReference type="EMBL" id="AWXR01000089">
    <property type="protein sequence ID" value="ERM80583.1"/>
    <property type="molecule type" value="Genomic_DNA"/>
</dbReference>
<dbReference type="AlphaFoldDB" id="U5BRR4"/>
<reference evidence="1 2" key="1">
    <citation type="journal article" date="2013" name="Genome Announc.">
        <title>Draft Genome Sequence of the Psychrophilic and Alkaliphilic Rhodonellum psychrophilum Strain GCM71T.</title>
        <authorList>
            <person name="Hauptmann A.L."/>
            <person name="Glaring M.A."/>
            <person name="Hallin P.F."/>
            <person name="Prieme A."/>
            <person name="Stougaard P."/>
        </authorList>
    </citation>
    <scope>NUCLEOTIDE SEQUENCE [LARGE SCALE GENOMIC DNA]</scope>
    <source>
        <strain evidence="1 2">GCM71</strain>
    </source>
</reference>
<proteinExistence type="predicted"/>
<gene>
    <name evidence="1" type="ORF">P872_12715</name>
</gene>
<accession>U5BRR4</accession>
<evidence type="ECO:0000313" key="1">
    <source>
        <dbReference type="EMBL" id="ERM80583.1"/>
    </source>
</evidence>
<keyword evidence="2" id="KW-1185">Reference proteome</keyword>
<protein>
    <submittedName>
        <fullName evidence="1">Uncharacterized protein</fullName>
    </submittedName>
</protein>